<dbReference type="AlphaFoldDB" id="A0A2N1M4M5"/>
<keyword evidence="1" id="KW-1133">Transmembrane helix</keyword>
<sequence>MGFGIWDGIWVGWDWDLGLMGFGIFPIPLIWAAIVKNAPYCFTTQRKKKQEEKR</sequence>
<reference evidence="2 3" key="1">
    <citation type="submission" date="2016-04" db="EMBL/GenBank/DDBJ databases">
        <title>Genome analyses suggest a sexual origin of heterokaryosis in a supposedly ancient asexual fungus.</title>
        <authorList>
            <person name="Ropars J."/>
            <person name="Sedzielewska K."/>
            <person name="Noel J."/>
            <person name="Charron P."/>
            <person name="Farinelli L."/>
            <person name="Marton T."/>
            <person name="Kruger M."/>
            <person name="Pelin A."/>
            <person name="Brachmann A."/>
            <person name="Corradi N."/>
        </authorList>
    </citation>
    <scope>NUCLEOTIDE SEQUENCE [LARGE SCALE GENOMIC DNA]</scope>
    <source>
        <strain evidence="2 3">C2</strain>
    </source>
</reference>
<comment type="caution">
    <text evidence="2">The sequence shown here is derived from an EMBL/GenBank/DDBJ whole genome shotgun (WGS) entry which is preliminary data.</text>
</comment>
<keyword evidence="1" id="KW-0812">Transmembrane</keyword>
<protein>
    <submittedName>
        <fullName evidence="2">Uncharacterized protein</fullName>
    </submittedName>
</protein>
<name>A0A2N1M4M5_9GLOM</name>
<organism evidence="2 3">
    <name type="scientific">Rhizophagus irregularis</name>
    <dbReference type="NCBI Taxonomy" id="588596"/>
    <lineage>
        <taxon>Eukaryota</taxon>
        <taxon>Fungi</taxon>
        <taxon>Fungi incertae sedis</taxon>
        <taxon>Mucoromycota</taxon>
        <taxon>Glomeromycotina</taxon>
        <taxon>Glomeromycetes</taxon>
        <taxon>Glomerales</taxon>
        <taxon>Glomeraceae</taxon>
        <taxon>Rhizophagus</taxon>
    </lineage>
</organism>
<evidence type="ECO:0000256" key="1">
    <source>
        <dbReference type="SAM" id="Phobius"/>
    </source>
</evidence>
<proteinExistence type="predicted"/>
<feature type="transmembrane region" description="Helical" evidence="1">
    <location>
        <begin position="20"/>
        <end position="42"/>
    </location>
</feature>
<evidence type="ECO:0000313" key="2">
    <source>
        <dbReference type="EMBL" id="PKK56604.1"/>
    </source>
</evidence>
<reference evidence="2 3" key="2">
    <citation type="submission" date="2017-10" db="EMBL/GenBank/DDBJ databases">
        <title>Extensive intraspecific genome diversity in a model arbuscular mycorrhizal fungus.</title>
        <authorList>
            <person name="Chen E.C.H."/>
            <person name="Morin E."/>
            <person name="Baudet D."/>
            <person name="Noel J."/>
            <person name="Ndikumana S."/>
            <person name="Charron P."/>
            <person name="St-Onge C."/>
            <person name="Giorgi J."/>
            <person name="Grigoriev I.V."/>
            <person name="Roux C."/>
            <person name="Martin F.M."/>
            <person name="Corradi N."/>
        </authorList>
    </citation>
    <scope>NUCLEOTIDE SEQUENCE [LARGE SCALE GENOMIC DNA]</scope>
    <source>
        <strain evidence="2 3">C2</strain>
    </source>
</reference>
<keyword evidence="1" id="KW-0472">Membrane</keyword>
<accession>A0A2N1M4M5</accession>
<gene>
    <name evidence="2" type="ORF">RhiirC2_799667</name>
</gene>
<dbReference type="Proteomes" id="UP000233469">
    <property type="component" value="Unassembled WGS sequence"/>
</dbReference>
<dbReference type="EMBL" id="LLXL01005383">
    <property type="protein sequence ID" value="PKK56604.1"/>
    <property type="molecule type" value="Genomic_DNA"/>
</dbReference>
<evidence type="ECO:0000313" key="3">
    <source>
        <dbReference type="Proteomes" id="UP000233469"/>
    </source>
</evidence>